<dbReference type="EMBL" id="MU118076">
    <property type="protein sequence ID" value="KAF9645856.1"/>
    <property type="molecule type" value="Genomic_DNA"/>
</dbReference>
<evidence type="ECO:0000313" key="1">
    <source>
        <dbReference type="EMBL" id="KAF9645856.1"/>
    </source>
</evidence>
<evidence type="ECO:0000313" key="2">
    <source>
        <dbReference type="Proteomes" id="UP000886501"/>
    </source>
</evidence>
<name>A0ACB6Z9M8_THEGA</name>
<keyword evidence="2" id="KW-1185">Reference proteome</keyword>
<gene>
    <name evidence="1" type="ORF">BDM02DRAFT_3189367</name>
</gene>
<protein>
    <submittedName>
        <fullName evidence="1">Uncharacterized protein</fullName>
    </submittedName>
</protein>
<reference evidence="1" key="2">
    <citation type="journal article" date="2020" name="Nat. Commun.">
        <title>Large-scale genome sequencing of mycorrhizal fungi provides insights into the early evolution of symbiotic traits.</title>
        <authorList>
            <person name="Miyauchi S."/>
            <person name="Kiss E."/>
            <person name="Kuo A."/>
            <person name="Drula E."/>
            <person name="Kohler A."/>
            <person name="Sanchez-Garcia M."/>
            <person name="Morin E."/>
            <person name="Andreopoulos B."/>
            <person name="Barry K.W."/>
            <person name="Bonito G."/>
            <person name="Buee M."/>
            <person name="Carver A."/>
            <person name="Chen C."/>
            <person name="Cichocki N."/>
            <person name="Clum A."/>
            <person name="Culley D."/>
            <person name="Crous P.W."/>
            <person name="Fauchery L."/>
            <person name="Girlanda M."/>
            <person name="Hayes R.D."/>
            <person name="Keri Z."/>
            <person name="LaButti K."/>
            <person name="Lipzen A."/>
            <person name="Lombard V."/>
            <person name="Magnuson J."/>
            <person name="Maillard F."/>
            <person name="Murat C."/>
            <person name="Nolan M."/>
            <person name="Ohm R.A."/>
            <person name="Pangilinan J."/>
            <person name="Pereira M.F."/>
            <person name="Perotto S."/>
            <person name="Peter M."/>
            <person name="Pfister S."/>
            <person name="Riley R."/>
            <person name="Sitrit Y."/>
            <person name="Stielow J.B."/>
            <person name="Szollosi G."/>
            <person name="Zifcakova L."/>
            <person name="Stursova M."/>
            <person name="Spatafora J.W."/>
            <person name="Tedersoo L."/>
            <person name="Vaario L.M."/>
            <person name="Yamada A."/>
            <person name="Yan M."/>
            <person name="Wang P."/>
            <person name="Xu J."/>
            <person name="Bruns T."/>
            <person name="Baldrian P."/>
            <person name="Vilgalys R."/>
            <person name="Dunand C."/>
            <person name="Henrissat B."/>
            <person name="Grigoriev I.V."/>
            <person name="Hibbett D."/>
            <person name="Nagy L.G."/>
            <person name="Martin F.M."/>
        </authorList>
    </citation>
    <scope>NUCLEOTIDE SEQUENCE</scope>
    <source>
        <strain evidence="1">P2</strain>
    </source>
</reference>
<comment type="caution">
    <text evidence="1">The sequence shown here is derived from an EMBL/GenBank/DDBJ whole genome shotgun (WGS) entry which is preliminary data.</text>
</comment>
<sequence>MWLFSETSLKARLAFMQYASLTATSYRWVVGTMFVHVCYPAQWLSPDHAFSDGVVHHDLKTGTCIPSEIYLSDPHLPTSTNPSRARLYIHSVAVTAQVETEIGTALWKWLPKMRVLLYMLGERHPAEVASKGFSGFWFKNAIVRGVRATVELTEDGQPIDEAEVRPHKLQYAGAEPHKRNVNEDCTIVDIPLYFKYRIVTFILTVLSDLPAIHCSESPQWALVHCWLIAQAIERLDRHRQRRENEPRAWWPLFLAKHNSLWLAQAPYMVSSLAFAIPTLIALVVEKYVLLLVKLVHNPKLAVKVKSVEIWILGLFPTKTILGFLFSKHRDAWTKESKEESSTPHDGNKGHRSGSRNGQGTLIYRGVFTGVGVVRGILELHDAYLKWSQTVRDKAFLVEMRLRNLEPEETMEEPVEKKGEQEQEEAGIRDLQVLDPIDNQSDEESYNEERFLL</sequence>
<dbReference type="Proteomes" id="UP000886501">
    <property type="component" value="Unassembled WGS sequence"/>
</dbReference>
<proteinExistence type="predicted"/>
<organism evidence="1 2">
    <name type="scientific">Thelephora ganbajun</name>
    <name type="common">Ganba fungus</name>
    <dbReference type="NCBI Taxonomy" id="370292"/>
    <lineage>
        <taxon>Eukaryota</taxon>
        <taxon>Fungi</taxon>
        <taxon>Dikarya</taxon>
        <taxon>Basidiomycota</taxon>
        <taxon>Agaricomycotina</taxon>
        <taxon>Agaricomycetes</taxon>
        <taxon>Thelephorales</taxon>
        <taxon>Thelephoraceae</taxon>
        <taxon>Thelephora</taxon>
    </lineage>
</organism>
<reference evidence="1" key="1">
    <citation type="submission" date="2019-10" db="EMBL/GenBank/DDBJ databases">
        <authorList>
            <consortium name="DOE Joint Genome Institute"/>
            <person name="Kuo A."/>
            <person name="Miyauchi S."/>
            <person name="Kiss E."/>
            <person name="Drula E."/>
            <person name="Kohler A."/>
            <person name="Sanchez-Garcia M."/>
            <person name="Andreopoulos B."/>
            <person name="Barry K.W."/>
            <person name="Bonito G."/>
            <person name="Buee M."/>
            <person name="Carver A."/>
            <person name="Chen C."/>
            <person name="Cichocki N."/>
            <person name="Clum A."/>
            <person name="Culley D."/>
            <person name="Crous P.W."/>
            <person name="Fauchery L."/>
            <person name="Girlanda M."/>
            <person name="Hayes R."/>
            <person name="Keri Z."/>
            <person name="Labutti K."/>
            <person name="Lipzen A."/>
            <person name="Lombard V."/>
            <person name="Magnuson J."/>
            <person name="Maillard F."/>
            <person name="Morin E."/>
            <person name="Murat C."/>
            <person name="Nolan M."/>
            <person name="Ohm R."/>
            <person name="Pangilinan J."/>
            <person name="Pereira M."/>
            <person name="Perotto S."/>
            <person name="Peter M."/>
            <person name="Riley R."/>
            <person name="Sitrit Y."/>
            <person name="Stielow B."/>
            <person name="Szollosi G."/>
            <person name="Zifcakova L."/>
            <person name="Stursova M."/>
            <person name="Spatafora J.W."/>
            <person name="Tedersoo L."/>
            <person name="Vaario L.-M."/>
            <person name="Yamada A."/>
            <person name="Yan M."/>
            <person name="Wang P."/>
            <person name="Xu J."/>
            <person name="Bruns T."/>
            <person name="Baldrian P."/>
            <person name="Vilgalys R."/>
            <person name="Henrissat B."/>
            <person name="Grigoriev I.V."/>
            <person name="Hibbett D."/>
            <person name="Nagy L.G."/>
            <person name="Martin F.M."/>
        </authorList>
    </citation>
    <scope>NUCLEOTIDE SEQUENCE</scope>
    <source>
        <strain evidence="1">P2</strain>
    </source>
</reference>
<accession>A0ACB6Z9M8</accession>